<dbReference type="EMBL" id="JANAWD010000293">
    <property type="protein sequence ID" value="KAJ3482017.1"/>
    <property type="molecule type" value="Genomic_DNA"/>
</dbReference>
<proteinExistence type="predicted"/>
<name>A0AAD5UZQ6_9APHY</name>
<protein>
    <submittedName>
        <fullName evidence="1">Uncharacterized protein</fullName>
    </submittedName>
</protein>
<reference evidence="1" key="1">
    <citation type="submission" date="2022-07" db="EMBL/GenBank/DDBJ databases">
        <title>Genome Sequence of Physisporinus lineatus.</title>
        <authorList>
            <person name="Buettner E."/>
        </authorList>
    </citation>
    <scope>NUCLEOTIDE SEQUENCE</scope>
    <source>
        <strain evidence="1">VT162</strain>
    </source>
</reference>
<dbReference type="Proteomes" id="UP001212997">
    <property type="component" value="Unassembled WGS sequence"/>
</dbReference>
<evidence type="ECO:0000313" key="2">
    <source>
        <dbReference type="Proteomes" id="UP001212997"/>
    </source>
</evidence>
<sequence>MASEEMCEVERIYWLYSTTQENGLSIQSLSLRIRSHASLTPSDIINLPSKFSPWKNRYQIKPSLRMLLDAVVTSLQGLIDDMIALVPAHEPGRRDFRIDSTGDLLYTLQGAPHRVCLLRAYEDLRARIDRGAIFIERYYHLCKSKSTPPHSVSPQLRLPPFGGYPYPLRDDVKTILQPPPSQCRCCGSPCHWDEECPWYQVWVRKYGKESRRRTSGMEQDANSEAQVTYDQAYKALMIHATLSSYCEGVSLRQAFVSHVKLVALQVTIGAAFSVYCNGVTIRQGFASHVKLVALISREYESIRNPKSLSSFEMSQCGTPHTSESGKAYQSSPHVLILSFITVFGFCSGWNAIVLHSLRVTQPSAQLHIPCVKLLCCRKLDPALIGGYRRFWGYMESR</sequence>
<evidence type="ECO:0000313" key="1">
    <source>
        <dbReference type="EMBL" id="KAJ3482017.1"/>
    </source>
</evidence>
<dbReference type="AlphaFoldDB" id="A0AAD5UZQ6"/>
<gene>
    <name evidence="1" type="ORF">NLI96_g7273</name>
</gene>
<comment type="caution">
    <text evidence="1">The sequence shown here is derived from an EMBL/GenBank/DDBJ whole genome shotgun (WGS) entry which is preliminary data.</text>
</comment>
<keyword evidence="2" id="KW-1185">Reference proteome</keyword>
<organism evidence="1 2">
    <name type="scientific">Meripilus lineatus</name>
    <dbReference type="NCBI Taxonomy" id="2056292"/>
    <lineage>
        <taxon>Eukaryota</taxon>
        <taxon>Fungi</taxon>
        <taxon>Dikarya</taxon>
        <taxon>Basidiomycota</taxon>
        <taxon>Agaricomycotina</taxon>
        <taxon>Agaricomycetes</taxon>
        <taxon>Polyporales</taxon>
        <taxon>Meripilaceae</taxon>
        <taxon>Meripilus</taxon>
    </lineage>
</organism>
<accession>A0AAD5UZQ6</accession>